<evidence type="ECO:0000256" key="2">
    <source>
        <dbReference type="ARBA" id="ARBA00023082"/>
    </source>
</evidence>
<dbReference type="PANTHER" id="PTHR43133:SF39">
    <property type="entry name" value="SIMILAR TO RNA POLYMERASE SIGMA-E FACTOR"/>
    <property type="match status" value="1"/>
</dbReference>
<dbReference type="InterPro" id="IPR039425">
    <property type="entry name" value="RNA_pol_sigma-70-like"/>
</dbReference>
<evidence type="ECO:0000313" key="6">
    <source>
        <dbReference type="Proteomes" id="UP000316921"/>
    </source>
</evidence>
<keyword evidence="6" id="KW-1185">Reference proteome</keyword>
<evidence type="ECO:0000313" key="5">
    <source>
        <dbReference type="EMBL" id="QDU68174.1"/>
    </source>
</evidence>
<dbReference type="SUPFAM" id="SSF88659">
    <property type="entry name" value="Sigma3 and sigma4 domains of RNA polymerase sigma factors"/>
    <property type="match status" value="1"/>
</dbReference>
<dbReference type="NCBIfam" id="TIGR02999">
    <property type="entry name" value="Sig-70_X6"/>
    <property type="match status" value="1"/>
</dbReference>
<dbReference type="GO" id="GO:0016987">
    <property type="term" value="F:sigma factor activity"/>
    <property type="evidence" value="ECO:0007669"/>
    <property type="project" value="UniProtKB-KW"/>
</dbReference>
<name>A0A518BMG5_9BACT</name>
<proteinExistence type="predicted"/>
<evidence type="ECO:0000256" key="1">
    <source>
        <dbReference type="ARBA" id="ARBA00023015"/>
    </source>
</evidence>
<dbReference type="InterPro" id="IPR013324">
    <property type="entry name" value="RNA_pol_sigma_r3/r4-like"/>
</dbReference>
<sequence length="210" mass="23355">MPPALLLSLPPIAGYSSPMDPLPGPEDATRLLRRAAQGGQGGDARLIELLQPELRRLAEQAMARERSDHTLQPTALVNEVWLKLFEPDQVSFADRQHFLALSAQVMRQVLVDHARARRRLKRGGGWQRVQLQDAQGELQIDEVELDLLALDAALEDLRILAPRQAQVVELRFFGGLSVEQTAQALSTSESSIAREWRFARAWLATRLGGA</sequence>
<dbReference type="KEGG" id="pbap:Pla133_32680"/>
<keyword evidence="3" id="KW-0804">Transcription</keyword>
<dbReference type="AlphaFoldDB" id="A0A518BMG5"/>
<dbReference type="NCBIfam" id="TIGR02937">
    <property type="entry name" value="sigma70-ECF"/>
    <property type="match status" value="1"/>
</dbReference>
<dbReference type="InterPro" id="IPR011517">
    <property type="entry name" value="RNA_pol_sigma70_ECF-like"/>
</dbReference>
<evidence type="ECO:0000256" key="3">
    <source>
        <dbReference type="ARBA" id="ARBA00023163"/>
    </source>
</evidence>
<dbReference type="Proteomes" id="UP000316921">
    <property type="component" value="Chromosome"/>
</dbReference>
<protein>
    <submittedName>
        <fullName evidence="5">RNA polymerase sigma factor</fullName>
    </submittedName>
</protein>
<keyword evidence="2" id="KW-0731">Sigma factor</keyword>
<dbReference type="InterPro" id="IPR014284">
    <property type="entry name" value="RNA_pol_sigma-70_dom"/>
</dbReference>
<dbReference type="PANTHER" id="PTHR43133">
    <property type="entry name" value="RNA POLYMERASE ECF-TYPE SIGMA FACTO"/>
    <property type="match status" value="1"/>
</dbReference>
<evidence type="ECO:0000259" key="4">
    <source>
        <dbReference type="Pfam" id="PF07638"/>
    </source>
</evidence>
<gene>
    <name evidence="5" type="ORF">Pla133_32680</name>
</gene>
<organism evidence="5 6">
    <name type="scientific">Engelhardtia mirabilis</name>
    <dbReference type="NCBI Taxonomy" id="2528011"/>
    <lineage>
        <taxon>Bacteria</taxon>
        <taxon>Pseudomonadati</taxon>
        <taxon>Planctomycetota</taxon>
        <taxon>Planctomycetia</taxon>
        <taxon>Planctomycetia incertae sedis</taxon>
        <taxon>Engelhardtia</taxon>
    </lineage>
</organism>
<keyword evidence="1" id="KW-0805">Transcription regulation</keyword>
<dbReference type="Pfam" id="PF07638">
    <property type="entry name" value="Sigma70_ECF"/>
    <property type="match status" value="1"/>
</dbReference>
<accession>A0A518BMG5</accession>
<dbReference type="Gene3D" id="1.10.10.10">
    <property type="entry name" value="Winged helix-like DNA-binding domain superfamily/Winged helix DNA-binding domain"/>
    <property type="match status" value="1"/>
</dbReference>
<dbReference type="EMBL" id="CP036287">
    <property type="protein sequence ID" value="QDU68174.1"/>
    <property type="molecule type" value="Genomic_DNA"/>
</dbReference>
<dbReference type="GO" id="GO:0006352">
    <property type="term" value="P:DNA-templated transcription initiation"/>
    <property type="evidence" value="ECO:0007669"/>
    <property type="project" value="InterPro"/>
</dbReference>
<dbReference type="InterPro" id="IPR053812">
    <property type="entry name" value="HTH_Sigma70_ECF-like"/>
</dbReference>
<reference evidence="5 6" key="1">
    <citation type="submission" date="2019-02" db="EMBL/GenBank/DDBJ databases">
        <title>Deep-cultivation of Planctomycetes and their phenomic and genomic characterization uncovers novel biology.</title>
        <authorList>
            <person name="Wiegand S."/>
            <person name="Jogler M."/>
            <person name="Boedeker C."/>
            <person name="Pinto D."/>
            <person name="Vollmers J."/>
            <person name="Rivas-Marin E."/>
            <person name="Kohn T."/>
            <person name="Peeters S.H."/>
            <person name="Heuer A."/>
            <person name="Rast P."/>
            <person name="Oberbeckmann S."/>
            <person name="Bunk B."/>
            <person name="Jeske O."/>
            <person name="Meyerdierks A."/>
            <person name="Storesund J.E."/>
            <person name="Kallscheuer N."/>
            <person name="Luecker S."/>
            <person name="Lage O.M."/>
            <person name="Pohl T."/>
            <person name="Merkel B.J."/>
            <person name="Hornburger P."/>
            <person name="Mueller R.-W."/>
            <person name="Bruemmer F."/>
            <person name="Labrenz M."/>
            <person name="Spormann A.M."/>
            <person name="Op den Camp H."/>
            <person name="Overmann J."/>
            <person name="Amann R."/>
            <person name="Jetten M.S.M."/>
            <person name="Mascher T."/>
            <person name="Medema M.H."/>
            <person name="Devos D.P."/>
            <person name="Kaster A.-K."/>
            <person name="Ovreas L."/>
            <person name="Rohde M."/>
            <person name="Galperin M.Y."/>
            <person name="Jogler C."/>
        </authorList>
    </citation>
    <scope>NUCLEOTIDE SEQUENCE [LARGE SCALE GENOMIC DNA]</scope>
    <source>
        <strain evidence="5 6">Pla133</strain>
    </source>
</reference>
<feature type="domain" description="RNA polymerase sigma-70 ECF-like HTH" evidence="4">
    <location>
        <begin position="26"/>
        <end position="206"/>
    </location>
</feature>
<dbReference type="InterPro" id="IPR036388">
    <property type="entry name" value="WH-like_DNA-bd_sf"/>
</dbReference>